<sequence>MKTKLQSFYLASFAQSILPRLHTIAEIMLSKNLRKKYRVTGSKI</sequence>
<evidence type="ECO:0000313" key="1">
    <source>
        <dbReference type="EMBL" id="MBX36913.1"/>
    </source>
</evidence>
<proteinExistence type="predicted"/>
<name>A0A2P2N362_RHIMU</name>
<accession>A0A2P2N362</accession>
<reference evidence="1" key="1">
    <citation type="submission" date="2018-02" db="EMBL/GenBank/DDBJ databases">
        <title>Rhizophora mucronata_Transcriptome.</title>
        <authorList>
            <person name="Meera S.P."/>
            <person name="Sreeshan A."/>
            <person name="Augustine A."/>
        </authorList>
    </citation>
    <scope>NUCLEOTIDE SEQUENCE</scope>
    <source>
        <tissue evidence="1">Leaf</tissue>
    </source>
</reference>
<organism evidence="1">
    <name type="scientific">Rhizophora mucronata</name>
    <name type="common">Asiatic mangrove</name>
    <dbReference type="NCBI Taxonomy" id="61149"/>
    <lineage>
        <taxon>Eukaryota</taxon>
        <taxon>Viridiplantae</taxon>
        <taxon>Streptophyta</taxon>
        <taxon>Embryophyta</taxon>
        <taxon>Tracheophyta</taxon>
        <taxon>Spermatophyta</taxon>
        <taxon>Magnoliopsida</taxon>
        <taxon>eudicotyledons</taxon>
        <taxon>Gunneridae</taxon>
        <taxon>Pentapetalae</taxon>
        <taxon>rosids</taxon>
        <taxon>fabids</taxon>
        <taxon>Malpighiales</taxon>
        <taxon>Rhizophoraceae</taxon>
        <taxon>Rhizophora</taxon>
    </lineage>
</organism>
<dbReference type="EMBL" id="GGEC01056429">
    <property type="protein sequence ID" value="MBX36913.1"/>
    <property type="molecule type" value="Transcribed_RNA"/>
</dbReference>
<protein>
    <submittedName>
        <fullName evidence="1">Uncharacterized protein</fullName>
    </submittedName>
</protein>
<dbReference type="AlphaFoldDB" id="A0A2P2N362"/>